<keyword evidence="2" id="KW-0040">ANK repeat</keyword>
<evidence type="ECO:0000256" key="3">
    <source>
        <dbReference type="SAM" id="MobiDB-lite"/>
    </source>
</evidence>
<dbReference type="InterPro" id="IPR051578">
    <property type="entry name" value="GDPD"/>
</dbReference>
<evidence type="ECO:0000259" key="4">
    <source>
        <dbReference type="PROSITE" id="PS51382"/>
    </source>
</evidence>
<proteinExistence type="predicted"/>
<dbReference type="Pfam" id="PF12796">
    <property type="entry name" value="Ank_2"/>
    <property type="match status" value="1"/>
</dbReference>
<keyword evidence="7" id="KW-1185">Reference proteome</keyword>
<dbReference type="AlphaFoldDB" id="A0AAW0QG04"/>
<sequence>MKFGHEFYKSQRPQWANAYLNYDDLKQTLKRRDFGDRRYEILRRSLSEQAVRLDQFVDKQSSLVSLWFQAIKSRFSIQPAASPVLPDWTKVALPELRDLEFNLWEALSFIEQLDVFCRLNRDAIARIIQKARATTENWTWQNHGNGPLYVRPWSKEMTLMTALLGALQRTINLRLEDGDTASSRSLILEVVDPVALGCSQDDVVEEIIADDSSALMVVLASPVSYLENQAMLYSVTQVAILHHSIDCIESLLDEITVTLGGELCIHQDPLQQLITQFCRGSSLTVNTSNHSTLDKIIKHLSPYQHHLLWAKDWRQRLPLHYAAQHGLVEISSQMIKLMGLSATLEVDAFGETPLSLAAISGHSDIVNMFVDLDMRRLDGKSLVFTEEHGTLVNRPQNMRSLAPAQVIGHRGLGLNENELRRLQIGEHTLLSLESALDNGADFIEFDVQVTRDQVPVIYHDWAVSETGLDTPVHSLTHAQWMAISDSQTDPHHDAPRGRLPWDERCRPSQPPRRSSRSLCGRQNPVSNAMLQRMKHTVDYSIRNMKGNTRGDFIHDRFVTLRQLFEKFPEDVSFDIELKYPMLSEVEDWGLEPYATEMNQYLDDILDVVFELNGGKSRSIFFTCFNPEICILLSTKQKTYPVLFLNDSMVSGDAGDRRATSLQRAIRFARQWGLQGIVMASEPLVAAPKLIRHVKELGLFCGSYGALNDIPEFAKKQVAEGLDALVVNNVRLISNTLRCA</sequence>
<comment type="caution">
    <text evidence="6">The sequence shown here is derived from an EMBL/GenBank/DDBJ whole genome shotgun (WGS) entry which is preliminary data.</text>
</comment>
<dbReference type="SUPFAM" id="SSF51695">
    <property type="entry name" value="PLC-like phosphodiesterases"/>
    <property type="match status" value="1"/>
</dbReference>
<dbReference type="InterPro" id="IPR004331">
    <property type="entry name" value="SPX_dom"/>
</dbReference>
<dbReference type="SMART" id="SM00248">
    <property type="entry name" value="ANK"/>
    <property type="match status" value="2"/>
</dbReference>
<dbReference type="InterPro" id="IPR017946">
    <property type="entry name" value="PLC-like_Pdiesterase_TIM-brl"/>
</dbReference>
<dbReference type="GO" id="GO:0046475">
    <property type="term" value="P:glycerophospholipid catabolic process"/>
    <property type="evidence" value="ECO:0007669"/>
    <property type="project" value="TreeGrafter"/>
</dbReference>
<dbReference type="EMBL" id="JAQQWP010000011">
    <property type="protein sequence ID" value="KAK8095635.1"/>
    <property type="molecule type" value="Genomic_DNA"/>
</dbReference>
<evidence type="ECO:0000313" key="6">
    <source>
        <dbReference type="EMBL" id="KAK8095635.1"/>
    </source>
</evidence>
<feature type="domain" description="GP-PDE" evidence="5">
    <location>
        <begin position="404"/>
        <end position="736"/>
    </location>
</feature>
<dbReference type="PANTHER" id="PTHR22958:SF1">
    <property type="entry name" value="GLYCEROPHOSPHOCHOLINE PHOSPHODIESTERASE GPCPD1"/>
    <property type="match status" value="1"/>
</dbReference>
<organism evidence="6 7">
    <name type="scientific">Apiospora kogelbergensis</name>
    <dbReference type="NCBI Taxonomy" id="1337665"/>
    <lineage>
        <taxon>Eukaryota</taxon>
        <taxon>Fungi</taxon>
        <taxon>Dikarya</taxon>
        <taxon>Ascomycota</taxon>
        <taxon>Pezizomycotina</taxon>
        <taxon>Sordariomycetes</taxon>
        <taxon>Xylariomycetidae</taxon>
        <taxon>Amphisphaeriales</taxon>
        <taxon>Apiosporaceae</taxon>
        <taxon>Apiospora</taxon>
    </lineage>
</organism>
<evidence type="ECO:0000313" key="7">
    <source>
        <dbReference type="Proteomes" id="UP001392437"/>
    </source>
</evidence>
<gene>
    <name evidence="6" type="ORF">PG999_013657</name>
</gene>
<reference evidence="6 7" key="1">
    <citation type="submission" date="2023-01" db="EMBL/GenBank/DDBJ databases">
        <title>Analysis of 21 Apiospora genomes using comparative genomics revels a genus with tremendous synthesis potential of carbohydrate active enzymes and secondary metabolites.</title>
        <authorList>
            <person name="Sorensen T."/>
        </authorList>
    </citation>
    <scope>NUCLEOTIDE SEQUENCE [LARGE SCALE GENOMIC DNA]</scope>
    <source>
        <strain evidence="6 7">CBS 117206</strain>
    </source>
</reference>
<evidence type="ECO:0000259" key="5">
    <source>
        <dbReference type="PROSITE" id="PS51704"/>
    </source>
</evidence>
<dbReference type="InterPro" id="IPR036770">
    <property type="entry name" value="Ankyrin_rpt-contain_sf"/>
</dbReference>
<evidence type="ECO:0000256" key="2">
    <source>
        <dbReference type="ARBA" id="ARBA00023043"/>
    </source>
</evidence>
<protein>
    <submittedName>
        <fullName evidence="6">Glycerophosphocholine phosphodiesterase Gde1</fullName>
    </submittedName>
</protein>
<feature type="compositionally biased region" description="Basic and acidic residues" evidence="3">
    <location>
        <begin position="488"/>
        <end position="506"/>
    </location>
</feature>
<dbReference type="PROSITE" id="PS51382">
    <property type="entry name" value="SPX"/>
    <property type="match status" value="1"/>
</dbReference>
<name>A0AAW0QG04_9PEZI</name>
<dbReference type="GO" id="GO:0047389">
    <property type="term" value="F:glycerophosphocholine phosphodiesterase activity"/>
    <property type="evidence" value="ECO:0007669"/>
    <property type="project" value="TreeGrafter"/>
</dbReference>
<dbReference type="PANTHER" id="PTHR22958">
    <property type="entry name" value="GLYCEROPHOSPHORYL DIESTER PHOSPHODIESTERASE"/>
    <property type="match status" value="1"/>
</dbReference>
<accession>A0AAW0QG04</accession>
<dbReference type="Pfam" id="PF03105">
    <property type="entry name" value="SPX"/>
    <property type="match status" value="1"/>
</dbReference>
<dbReference type="CDD" id="cd14447">
    <property type="entry name" value="SPX"/>
    <property type="match status" value="1"/>
</dbReference>
<keyword evidence="1" id="KW-0378">Hydrolase</keyword>
<dbReference type="PROSITE" id="PS50007">
    <property type="entry name" value="PIPLC_X_DOMAIN"/>
    <property type="match status" value="1"/>
</dbReference>
<dbReference type="InterPro" id="IPR030395">
    <property type="entry name" value="GP_PDE_dom"/>
</dbReference>
<dbReference type="Gene3D" id="1.25.40.20">
    <property type="entry name" value="Ankyrin repeat-containing domain"/>
    <property type="match status" value="1"/>
</dbReference>
<dbReference type="InterPro" id="IPR002110">
    <property type="entry name" value="Ankyrin_rpt"/>
</dbReference>
<dbReference type="Gene3D" id="3.20.20.190">
    <property type="entry name" value="Phosphatidylinositol (PI) phosphodiesterase"/>
    <property type="match status" value="1"/>
</dbReference>
<dbReference type="Pfam" id="PF03009">
    <property type="entry name" value="GDPD"/>
    <property type="match status" value="1"/>
</dbReference>
<dbReference type="Proteomes" id="UP001392437">
    <property type="component" value="Unassembled WGS sequence"/>
</dbReference>
<dbReference type="SUPFAM" id="SSF48403">
    <property type="entry name" value="Ankyrin repeat"/>
    <property type="match status" value="1"/>
</dbReference>
<feature type="region of interest" description="Disordered" evidence="3">
    <location>
        <begin position="484"/>
        <end position="521"/>
    </location>
</feature>
<feature type="domain" description="SPX" evidence="4">
    <location>
        <begin position="1"/>
        <end position="145"/>
    </location>
</feature>
<dbReference type="PROSITE" id="PS51704">
    <property type="entry name" value="GP_PDE"/>
    <property type="match status" value="1"/>
</dbReference>
<evidence type="ECO:0000256" key="1">
    <source>
        <dbReference type="ARBA" id="ARBA00022801"/>
    </source>
</evidence>